<evidence type="ECO:0000256" key="9">
    <source>
        <dbReference type="ARBA" id="ARBA00023136"/>
    </source>
</evidence>
<feature type="compositionally biased region" description="Basic and acidic residues" evidence="12">
    <location>
        <begin position="800"/>
        <end position="829"/>
    </location>
</feature>
<dbReference type="PRINTS" id="PR00153">
    <property type="entry name" value="CSAPPISMRASE"/>
</dbReference>
<accession>A0A9Q1RH15</accession>
<feature type="transmembrane region" description="Helical" evidence="13">
    <location>
        <begin position="286"/>
        <end position="304"/>
    </location>
</feature>
<feature type="transmembrane region" description="Helical" evidence="13">
    <location>
        <begin position="310"/>
        <end position="330"/>
    </location>
</feature>
<evidence type="ECO:0000256" key="2">
    <source>
        <dbReference type="ARBA" id="ARBA00004651"/>
    </source>
</evidence>
<feature type="transmembrane region" description="Helical" evidence="13">
    <location>
        <begin position="154"/>
        <end position="173"/>
    </location>
</feature>
<evidence type="ECO:0000256" key="11">
    <source>
        <dbReference type="ARBA" id="ARBA00023235"/>
    </source>
</evidence>
<evidence type="ECO:0000256" key="13">
    <source>
        <dbReference type="SAM" id="Phobius"/>
    </source>
</evidence>
<feature type="compositionally biased region" description="Basic and acidic residues" evidence="12">
    <location>
        <begin position="1253"/>
        <end position="1267"/>
    </location>
</feature>
<dbReference type="FunFam" id="2.40.100.10:FF:000022">
    <property type="entry name" value="Peptidyl-prolyl cis-trans isomerase CYP95"/>
    <property type="match status" value="1"/>
</dbReference>
<dbReference type="Pfam" id="PF00909">
    <property type="entry name" value="Ammonium_transp"/>
    <property type="match status" value="1"/>
</dbReference>
<feature type="compositionally biased region" description="Low complexity" evidence="12">
    <location>
        <begin position="908"/>
        <end position="937"/>
    </location>
</feature>
<evidence type="ECO:0000256" key="7">
    <source>
        <dbReference type="ARBA" id="ARBA00022989"/>
    </source>
</evidence>
<feature type="compositionally biased region" description="Acidic residues" evidence="12">
    <location>
        <begin position="720"/>
        <end position="741"/>
    </location>
</feature>
<feature type="compositionally biased region" description="Basic residues" evidence="12">
    <location>
        <begin position="1201"/>
        <end position="1244"/>
    </location>
</feature>
<comment type="catalytic activity">
    <reaction evidence="1">
        <text>[protein]-peptidylproline (omega=180) = [protein]-peptidylproline (omega=0)</text>
        <dbReference type="Rhea" id="RHEA:16237"/>
        <dbReference type="Rhea" id="RHEA-COMP:10747"/>
        <dbReference type="Rhea" id="RHEA-COMP:10748"/>
        <dbReference type="ChEBI" id="CHEBI:83833"/>
        <dbReference type="ChEBI" id="CHEBI:83834"/>
        <dbReference type="EC" id="5.2.1.8"/>
    </reaction>
</comment>
<keyword evidence="6 13" id="KW-0812">Transmembrane</keyword>
<comment type="subcellular location">
    <subcellularLocation>
        <location evidence="2">Cell membrane</location>
        <topology evidence="2">Multi-pass membrane protein</topology>
    </subcellularLocation>
</comment>
<feature type="transmembrane region" description="Helical" evidence="13">
    <location>
        <begin position="70"/>
        <end position="90"/>
    </location>
</feature>
<sequence length="1319" mass="146852">MSNLLSPPAGFNFSQLPSNLIPGDANPPWMSKGDNAWQLVAATLVGLQSVPGLIILYGGAVKKKWAVNSAFMALYAFACVLLCWVCWGYRMSFGDKLIPIWGKVDVALEQDYLFQQAFMGMFPNATMVFFQFVFAAITLILIAGALLGRMNFYAWMLFVPLWLTFSYTFGAYTIWSTGGWLSLAGIIDYSGGYVIHLSSGVAGFTAAYWVGPRSTKDRERFPPNNILLMLAGAGLLWMGWTGFNGGDPYAASIDASLAVLNTHVAAATSLLTWLILDVIFFGKPSVIGAVQGMITGLVAITPAAGVVQGWAAIVIGLCSGSIPWLTMMVVHKKSELLQKVDDTMAVFHTHAVAGSLGGILTGLFANPRLCYLFYSNYNNYYGLFYGLHDGQVHKGIRQMGLQLLGILFVVVLNVVMTSLVCLIVQFIVPLRMSEEDMEIGDEAAHGEEAYAIWGQGDRLEKSAGFSAYNDDTAGAARSGYNTSRSQLYRRSRPYSIYFQPEVVKQQSSINMSKKKPQVFLDVSIDGDPVERMVFELFTDVAPKTAENFRALCTGEKGVSSKTGKPLHYKGTFFHRIVKGSVAQGGDLLRQDGNYGESIYGGKFPDESPKIKHDSQGLLSMAIADRDARGSIFSITFQADHHLDRKCVVFGKLIDGLEVLKKIESVGNEEGKPDVTVKIINCGELPDDKRKLNKLKNGKHKKSSKERRKKRRRYYTSESESSTDSDTESSESDSDSDSDVSSDSEISSSSDDRRRKRKRSKRDRHRRAKRKEKRREKRRKRRDKKSKRKSKRASDSLSESESGHDSSSEDNGVRRASEGKHKSIEKKTEGNHSPSLEEGEAVSLHHKKEATDIFEVEEVEFPKENGERQSNNTKVENRSDKTVDRQPDVVDDHPGKYRSRSISPKRTVSRSMSISPRRSLSRSQSVSPKRSVSRSPSVRSRRSVSRSPSRSGSPRHVSQRRSSSVVKSGCGSPARSLSRSPVRGKRGGSVSVSPPVRAHSRRRSSRSPLESPRRRFTPSPSPPRTSSKKSLKSKSRTPVRSYRSPSGSPVRPSRRSPSRSPVRSSRRSASRSSGKVPSRLRPSGRSPRRSPVRSSRRSVSRSSGKVPSRRSPSRSPGRAPSRNNRRSYSRSPGSAGRRARSPVRGRSSSRSASVDGSPKRIRRGRGFSERYSYVRRYRSRSRDRSPVRPYRYGHSERDRYSRYRRSPRRFRSPPRGRTPPRYRGRRSRSRSSSRSPARYRARRYSRSPIQSRSPVDRYRRSPSAERRKSPTRSRSRSESRSSRGSRSPKQASRDKSVSSSASPPGKAGLVSYGDGSPDSG</sequence>
<dbReference type="PANTHER" id="PTHR43029:SF7">
    <property type="entry name" value="AMMONIUM TRANSPORTER 2 MEMBER 5"/>
    <property type="match status" value="1"/>
</dbReference>
<dbReference type="Gene3D" id="2.40.100.10">
    <property type="entry name" value="Cyclophilin-like"/>
    <property type="match status" value="1"/>
</dbReference>
<dbReference type="OrthoDB" id="1166594at2759"/>
<reference evidence="16" key="1">
    <citation type="journal article" date="2023" name="Proc. Natl. Acad. Sci. U.S.A.">
        <title>Genomic and structural basis for evolution of tropane alkaloid biosynthesis.</title>
        <authorList>
            <person name="Wanga Y.-J."/>
            <person name="Taina T."/>
            <person name="Yua J.-Y."/>
            <person name="Lia J."/>
            <person name="Xua B."/>
            <person name="Chenc J."/>
            <person name="D'Auriad J.C."/>
            <person name="Huanga J.-P."/>
            <person name="Huanga S.-X."/>
        </authorList>
    </citation>
    <scope>NUCLEOTIDE SEQUENCE [LARGE SCALE GENOMIC DNA]</scope>
    <source>
        <strain evidence="16">cv. KIB-2019</strain>
    </source>
</reference>
<evidence type="ECO:0000259" key="14">
    <source>
        <dbReference type="PROSITE" id="PS50072"/>
    </source>
</evidence>
<feature type="region of interest" description="Disordered" evidence="12">
    <location>
        <begin position="687"/>
        <end position="1319"/>
    </location>
</feature>
<evidence type="ECO:0000256" key="10">
    <source>
        <dbReference type="ARBA" id="ARBA00023177"/>
    </source>
</evidence>
<evidence type="ECO:0000256" key="1">
    <source>
        <dbReference type="ARBA" id="ARBA00000971"/>
    </source>
</evidence>
<feature type="transmembrane region" description="Helical" evidence="13">
    <location>
        <begin position="36"/>
        <end position="58"/>
    </location>
</feature>
<dbReference type="EC" id="5.2.1.8" evidence="4"/>
<feature type="compositionally biased region" description="Low complexity" evidence="12">
    <location>
        <begin position="1143"/>
        <end position="1155"/>
    </location>
</feature>
<keyword evidence="11" id="KW-0413">Isomerase</keyword>
<evidence type="ECO:0000313" key="15">
    <source>
        <dbReference type="EMBL" id="KAJ8555456.1"/>
    </source>
</evidence>
<feature type="compositionally biased region" description="Basic residues" evidence="12">
    <location>
        <begin position="690"/>
        <end position="713"/>
    </location>
</feature>
<dbReference type="InterPro" id="IPR002130">
    <property type="entry name" value="Cyclophilin-type_PPIase_dom"/>
</dbReference>
<dbReference type="InterPro" id="IPR024041">
    <property type="entry name" value="NH4_transpt_AmtB-like_dom"/>
</dbReference>
<dbReference type="PANTHER" id="PTHR43029">
    <property type="entry name" value="AMMONIUM TRANSPORTER MEP2"/>
    <property type="match status" value="1"/>
</dbReference>
<protein>
    <recommendedName>
        <fullName evidence="4">peptidylprolyl isomerase</fullName>
        <ecNumber evidence="4">5.2.1.8</ecNumber>
    </recommendedName>
</protein>
<evidence type="ECO:0000313" key="16">
    <source>
        <dbReference type="Proteomes" id="UP001152561"/>
    </source>
</evidence>
<feature type="compositionally biased region" description="Basic and acidic residues" evidence="12">
    <location>
        <begin position="874"/>
        <end position="894"/>
    </location>
</feature>
<evidence type="ECO:0000256" key="6">
    <source>
        <dbReference type="ARBA" id="ARBA00022692"/>
    </source>
</evidence>
<dbReference type="PROSITE" id="PS01219">
    <property type="entry name" value="AMMONIUM_TRANSP"/>
    <property type="match status" value="1"/>
</dbReference>
<dbReference type="GO" id="GO:0008519">
    <property type="term" value="F:ammonium channel activity"/>
    <property type="evidence" value="ECO:0007669"/>
    <property type="project" value="InterPro"/>
</dbReference>
<keyword evidence="5" id="KW-0813">Transport</keyword>
<keyword evidence="7 13" id="KW-1133">Transmembrane helix</keyword>
<dbReference type="Proteomes" id="UP001152561">
    <property type="component" value="Unassembled WGS sequence"/>
</dbReference>
<name>A0A9Q1RH15_9SOLA</name>
<dbReference type="InterPro" id="IPR029020">
    <property type="entry name" value="Ammonium/urea_transptr"/>
</dbReference>
<comment type="caution">
    <text evidence="15">The sequence shown here is derived from an EMBL/GenBank/DDBJ whole genome shotgun (WGS) entry which is preliminary data.</text>
</comment>
<keyword evidence="10" id="KW-0924">Ammonia transport</keyword>
<feature type="compositionally biased region" description="Low complexity" evidence="12">
    <location>
        <begin position="1069"/>
        <end position="1084"/>
    </location>
</feature>
<comment type="similarity">
    <text evidence="3">Belongs to the ammonia transporter channel (TC 1.A.11.2) family.</text>
</comment>
<dbReference type="InterPro" id="IPR001905">
    <property type="entry name" value="Ammonium_transpt"/>
</dbReference>
<feature type="compositionally biased region" description="Basic residues" evidence="12">
    <location>
        <begin position="1025"/>
        <end position="1036"/>
    </location>
</feature>
<feature type="compositionally biased region" description="Basic residues" evidence="12">
    <location>
        <begin position="753"/>
        <end position="790"/>
    </location>
</feature>
<evidence type="ECO:0000256" key="4">
    <source>
        <dbReference type="ARBA" id="ARBA00013194"/>
    </source>
</evidence>
<feature type="transmembrane region" description="Helical" evidence="13">
    <location>
        <begin position="193"/>
        <end position="211"/>
    </location>
</feature>
<feature type="transmembrane region" description="Helical" evidence="13">
    <location>
        <begin position="403"/>
        <end position="428"/>
    </location>
</feature>
<feature type="transmembrane region" description="Helical" evidence="13">
    <location>
        <begin position="128"/>
        <end position="147"/>
    </location>
</feature>
<feature type="compositionally biased region" description="Low complexity" evidence="12">
    <location>
        <begin position="944"/>
        <end position="967"/>
    </location>
</feature>
<dbReference type="SUPFAM" id="SSF50891">
    <property type="entry name" value="Cyclophilin-like"/>
    <property type="match status" value="1"/>
</dbReference>
<dbReference type="InterPro" id="IPR018047">
    <property type="entry name" value="Ammonium_transpt_CS"/>
</dbReference>
<keyword evidence="8" id="KW-0697">Rotamase</keyword>
<dbReference type="NCBIfam" id="TIGR00836">
    <property type="entry name" value="amt"/>
    <property type="match status" value="1"/>
</dbReference>
<feature type="compositionally biased region" description="Basic residues" evidence="12">
    <location>
        <begin position="1085"/>
        <end position="1098"/>
    </location>
</feature>
<evidence type="ECO:0000256" key="3">
    <source>
        <dbReference type="ARBA" id="ARBA00005887"/>
    </source>
</evidence>
<feature type="compositionally biased region" description="Low complexity" evidence="12">
    <location>
        <begin position="1037"/>
        <end position="1050"/>
    </location>
</feature>
<keyword evidence="9 13" id="KW-0472">Membrane</keyword>
<gene>
    <name evidence="15" type="ORF">K7X08_012952</name>
</gene>
<feature type="transmembrane region" description="Helical" evidence="13">
    <location>
        <begin position="223"/>
        <end position="243"/>
    </location>
</feature>
<feature type="compositionally biased region" description="Low complexity" evidence="12">
    <location>
        <begin position="1112"/>
        <end position="1121"/>
    </location>
</feature>
<organism evidence="15 16">
    <name type="scientific">Anisodus acutangulus</name>
    <dbReference type="NCBI Taxonomy" id="402998"/>
    <lineage>
        <taxon>Eukaryota</taxon>
        <taxon>Viridiplantae</taxon>
        <taxon>Streptophyta</taxon>
        <taxon>Embryophyta</taxon>
        <taxon>Tracheophyta</taxon>
        <taxon>Spermatophyta</taxon>
        <taxon>Magnoliopsida</taxon>
        <taxon>eudicotyledons</taxon>
        <taxon>Gunneridae</taxon>
        <taxon>Pentapetalae</taxon>
        <taxon>asterids</taxon>
        <taxon>lamiids</taxon>
        <taxon>Solanales</taxon>
        <taxon>Solanaceae</taxon>
        <taxon>Solanoideae</taxon>
        <taxon>Hyoscyameae</taxon>
        <taxon>Anisodus</taxon>
    </lineage>
</organism>
<keyword evidence="16" id="KW-1185">Reference proteome</keyword>
<dbReference type="FunFam" id="1.10.3430.10:FF:000005">
    <property type="entry name" value="Ammonium transporter"/>
    <property type="match status" value="1"/>
</dbReference>
<dbReference type="GO" id="GO:0005886">
    <property type="term" value="C:plasma membrane"/>
    <property type="evidence" value="ECO:0007669"/>
    <property type="project" value="UniProtKB-SubCell"/>
</dbReference>
<dbReference type="InterPro" id="IPR029000">
    <property type="entry name" value="Cyclophilin-like_dom_sf"/>
</dbReference>
<evidence type="ECO:0000256" key="8">
    <source>
        <dbReference type="ARBA" id="ARBA00023110"/>
    </source>
</evidence>
<dbReference type="Gene3D" id="1.10.3430.10">
    <property type="entry name" value="Ammonium transporter AmtB like domains"/>
    <property type="match status" value="1"/>
</dbReference>
<dbReference type="SUPFAM" id="SSF111352">
    <property type="entry name" value="Ammonium transporter"/>
    <property type="match status" value="1"/>
</dbReference>
<feature type="compositionally biased region" description="Low complexity" evidence="12">
    <location>
        <begin position="1296"/>
        <end position="1307"/>
    </location>
</feature>
<dbReference type="PROSITE" id="PS50072">
    <property type="entry name" value="CSA_PPIASE_2"/>
    <property type="match status" value="1"/>
</dbReference>
<feature type="domain" description="PPIase cyclophilin-type" evidence="14">
    <location>
        <begin position="519"/>
        <end position="683"/>
    </location>
</feature>
<dbReference type="Pfam" id="PF00160">
    <property type="entry name" value="Pro_isomerase"/>
    <property type="match status" value="1"/>
</dbReference>
<evidence type="ECO:0000256" key="12">
    <source>
        <dbReference type="SAM" id="MobiDB-lite"/>
    </source>
</evidence>
<evidence type="ECO:0000256" key="5">
    <source>
        <dbReference type="ARBA" id="ARBA00022448"/>
    </source>
</evidence>
<dbReference type="GO" id="GO:0003755">
    <property type="term" value="F:peptidyl-prolyl cis-trans isomerase activity"/>
    <property type="evidence" value="ECO:0007669"/>
    <property type="project" value="UniProtKB-KW"/>
</dbReference>
<dbReference type="EMBL" id="JAJAGQ010000008">
    <property type="protein sequence ID" value="KAJ8555456.1"/>
    <property type="molecule type" value="Genomic_DNA"/>
</dbReference>
<proteinExistence type="inferred from homology"/>